<dbReference type="EMBL" id="CP067977">
    <property type="protein sequence ID" value="QQQ19383.1"/>
    <property type="molecule type" value="Genomic_DNA"/>
</dbReference>
<dbReference type="Proteomes" id="UP000595448">
    <property type="component" value="Chromosome"/>
</dbReference>
<accession>A0ABX7BRN3</accession>
<feature type="transmembrane region" description="Helical" evidence="1">
    <location>
        <begin position="12"/>
        <end position="33"/>
    </location>
</feature>
<keyword evidence="1" id="KW-1133">Transmembrane helix</keyword>
<organism evidence="2 3">
    <name type="scientific">Brevundimonas vitisensis</name>
    <dbReference type="NCBI Taxonomy" id="2800818"/>
    <lineage>
        <taxon>Bacteria</taxon>
        <taxon>Pseudomonadati</taxon>
        <taxon>Pseudomonadota</taxon>
        <taxon>Alphaproteobacteria</taxon>
        <taxon>Caulobacterales</taxon>
        <taxon>Caulobacteraceae</taxon>
        <taxon>Brevundimonas</taxon>
    </lineage>
</organism>
<protein>
    <submittedName>
        <fullName evidence="2">Uncharacterized protein</fullName>
    </submittedName>
</protein>
<keyword evidence="3" id="KW-1185">Reference proteome</keyword>
<evidence type="ECO:0000313" key="2">
    <source>
        <dbReference type="EMBL" id="QQQ19383.1"/>
    </source>
</evidence>
<dbReference type="RefSeq" id="WP_201103734.1">
    <property type="nucleotide sequence ID" value="NZ_CP067977.1"/>
</dbReference>
<keyword evidence="1" id="KW-0812">Transmembrane</keyword>
<name>A0ABX7BRN3_9CAUL</name>
<reference evidence="2 3" key="1">
    <citation type="submission" date="2021-01" db="EMBL/GenBank/DDBJ databases">
        <title>Brevundimonas vitis sp. nov., an bacterium isolated from grape (Vitis vinifera).</title>
        <authorList>
            <person name="Jiang L."/>
            <person name="Lee J."/>
        </authorList>
    </citation>
    <scope>NUCLEOTIDE SEQUENCE [LARGE SCALE GENOMIC DNA]</scope>
    <source>
        <strain evidence="2 3">GRTSA-9</strain>
    </source>
</reference>
<proteinExistence type="predicted"/>
<feature type="transmembrane region" description="Helical" evidence="1">
    <location>
        <begin position="57"/>
        <end position="76"/>
    </location>
</feature>
<feature type="transmembrane region" description="Helical" evidence="1">
    <location>
        <begin position="88"/>
        <end position="108"/>
    </location>
</feature>
<keyword evidence="1" id="KW-0472">Membrane</keyword>
<evidence type="ECO:0000313" key="3">
    <source>
        <dbReference type="Proteomes" id="UP000595448"/>
    </source>
</evidence>
<gene>
    <name evidence="2" type="ORF">JIP62_04590</name>
</gene>
<evidence type="ECO:0000256" key="1">
    <source>
        <dbReference type="SAM" id="Phobius"/>
    </source>
</evidence>
<sequence length="278" mass="30530">MTRASAARRARLLHASGLIVAILGVMHGALQWWGDGAWFRRDLPEAPLVWWAVPTDLVFWTFGVCAMWAIVAGFVADQTRKGDRPRWWLGYPGVALIAVVSLASSYLASRPGMALFPDGVILREGVFRPLETLPRDSLRALVVECRMVRRPRSVRADDLIDLPVFHLVPSDGRRLRLGGVRGAGIGELSQAQWLVAMRQFSTLPRLIEHRSQACVDNVVSRFPQADQAFVRQLFAQPSPMPQEHIVCAPGTSMADGGCVRVPLAPGPPRPVRIPPAAG</sequence>